<dbReference type="GO" id="GO:0005886">
    <property type="term" value="C:plasma membrane"/>
    <property type="evidence" value="ECO:0007669"/>
    <property type="project" value="UniProtKB-SubCell"/>
</dbReference>
<evidence type="ECO:0000256" key="11">
    <source>
        <dbReference type="ARBA" id="ARBA00023053"/>
    </source>
</evidence>
<dbReference type="OrthoDB" id="9776359at2"/>
<evidence type="ECO:0000256" key="16">
    <source>
        <dbReference type="HAMAP-Rule" id="MF_00426"/>
    </source>
</evidence>
<keyword evidence="7 16" id="KW-0812">Transmembrane</keyword>
<feature type="transmembrane region" description="Helical" evidence="16">
    <location>
        <begin position="56"/>
        <end position="73"/>
    </location>
</feature>
<keyword evidence="5 16" id="KW-0285">Flavoprotein</keyword>
<dbReference type="NCBIfam" id="TIGR01937">
    <property type="entry name" value="nqrB"/>
    <property type="match status" value="1"/>
</dbReference>
<comment type="function">
    <text evidence="16">NQR complex catalyzes the reduction of ubiquinone-1 to ubiquinol by two successive reactions, coupled with the transport of Na(+) ions from the cytoplasm to the periplasm. NqrA to NqrE are probably involved in the second step, the conversion of ubisemiquinone to ubiquinol.</text>
</comment>
<feature type="modified residue" description="FMN phosphoryl threonine" evidence="16 17">
    <location>
        <position position="233"/>
    </location>
</feature>
<evidence type="ECO:0000313" key="19">
    <source>
        <dbReference type="EMBL" id="SEL88187.1"/>
    </source>
</evidence>
<feature type="transmembrane region" description="Helical" evidence="16">
    <location>
        <begin position="378"/>
        <end position="398"/>
    </location>
</feature>
<evidence type="ECO:0000256" key="12">
    <source>
        <dbReference type="ARBA" id="ARBA00023065"/>
    </source>
</evidence>
<evidence type="ECO:0000256" key="17">
    <source>
        <dbReference type="PIRSR" id="PIRSR016055-50"/>
    </source>
</evidence>
<keyword evidence="21" id="KW-1185">Reference proteome</keyword>
<dbReference type="PANTHER" id="PTHR30578">
    <property type="entry name" value="ELECTRON TRANSPORT COMPLEX PROTEIN RNFD"/>
    <property type="match status" value="1"/>
</dbReference>
<dbReference type="InterPro" id="IPR004338">
    <property type="entry name" value="NqrB/RnfD"/>
</dbReference>
<name>A0A1H7TW57_9PAST</name>
<keyword evidence="8 16" id="KW-1278">Translocase</keyword>
<keyword evidence="11 16" id="KW-0915">Sodium</keyword>
<feature type="transmembrane region" description="Helical" evidence="16">
    <location>
        <begin position="354"/>
        <end position="372"/>
    </location>
</feature>
<dbReference type="GO" id="GO:0006814">
    <property type="term" value="P:sodium ion transport"/>
    <property type="evidence" value="ECO:0007669"/>
    <property type="project" value="UniProtKB-UniRule"/>
</dbReference>
<dbReference type="RefSeq" id="WP_090919208.1">
    <property type="nucleotide sequence ID" value="NZ_CP016180.1"/>
</dbReference>
<keyword evidence="14 16" id="KW-0472">Membrane</keyword>
<dbReference type="GO" id="GO:0022904">
    <property type="term" value="P:respiratory electron transport chain"/>
    <property type="evidence" value="ECO:0007669"/>
    <property type="project" value="InterPro"/>
</dbReference>
<comment type="catalytic activity">
    <reaction evidence="16">
        <text>a ubiquinone + n Na(+)(in) + NADH + H(+) = a ubiquinol + n Na(+)(out) + NAD(+)</text>
        <dbReference type="Rhea" id="RHEA:47748"/>
        <dbReference type="Rhea" id="RHEA-COMP:9565"/>
        <dbReference type="Rhea" id="RHEA-COMP:9566"/>
        <dbReference type="ChEBI" id="CHEBI:15378"/>
        <dbReference type="ChEBI" id="CHEBI:16389"/>
        <dbReference type="ChEBI" id="CHEBI:17976"/>
        <dbReference type="ChEBI" id="CHEBI:29101"/>
        <dbReference type="ChEBI" id="CHEBI:57540"/>
        <dbReference type="ChEBI" id="CHEBI:57945"/>
        <dbReference type="EC" id="7.2.1.1"/>
    </reaction>
</comment>
<sequence length="410" mass="44826">MGLNNLFEKMEPAFHKGGKYEKFYTLFEAAYTIFYTQGTVTKKDSHVRDAIDSKRMMIIVWLALFPAMFYGMFNVGEQAIAATHHLGSLADSLVNNWHYGLSDMLGATLSNDAGIFSKMLLGATYFLPIYLTIFLVGGFWEVVFAMVRGHEINEGFFVTSILLALIVPPTLPLWQAALAASFGVVVAKEIFGGVGKNFMNPALAGRAFLFFAYPAQISGDMVWTAADGFSGATALSQWAAGGQGALTHSVTGQSITWMDAFLGNIPGSMGEVSTLMLIIGAAIIVFTRIASWRIIAGVMIGMIAASTLFNFIGSETNSMFAMPWYWHLVLGGFALGMFFMATDPVSASFTNKGKWWYGTLIGTMCVIIRVANPAYPEGMMLAILFANLFAPLFDYVVVQANIKRRRARNV</sequence>
<protein>
    <recommendedName>
        <fullName evidence="16">Na(+)-translocating NADH-quinone reductase subunit B</fullName>
        <shortName evidence="16">Na(+)-NQR subunit B</shortName>
        <shortName evidence="16">Na(+)-translocating NQR subunit B</shortName>
        <ecNumber evidence="16">7.2.1.1</ecNumber>
    </recommendedName>
    <alternativeName>
        <fullName evidence="16">NQR complex subunit B</fullName>
    </alternativeName>
    <alternativeName>
        <fullName evidence="16">NQR-1 subunit B</fullName>
    </alternativeName>
</protein>
<dbReference type="Pfam" id="PF03116">
    <property type="entry name" value="NQR2_RnfD_RnfE"/>
    <property type="match status" value="1"/>
</dbReference>
<evidence type="ECO:0000256" key="3">
    <source>
        <dbReference type="ARBA" id="ARBA00022519"/>
    </source>
</evidence>
<keyword evidence="4 16" id="KW-0597">Phosphoprotein</keyword>
<dbReference type="GeneID" id="83544837"/>
<evidence type="ECO:0000313" key="20">
    <source>
        <dbReference type="Proteomes" id="UP000198883"/>
    </source>
</evidence>
<feature type="transmembrane region" description="Helical" evidence="16">
    <location>
        <begin position="324"/>
        <end position="342"/>
    </location>
</feature>
<evidence type="ECO:0000256" key="6">
    <source>
        <dbReference type="ARBA" id="ARBA00022643"/>
    </source>
</evidence>
<keyword evidence="3" id="KW-0997">Cell inner membrane</keyword>
<dbReference type="Proteomes" id="UP001224812">
    <property type="component" value="Unassembled WGS sequence"/>
</dbReference>
<dbReference type="NCBIfam" id="NF003756">
    <property type="entry name" value="PRK05349.1"/>
    <property type="match status" value="1"/>
</dbReference>
<evidence type="ECO:0000256" key="2">
    <source>
        <dbReference type="ARBA" id="ARBA00022475"/>
    </source>
</evidence>
<dbReference type="GO" id="GO:0010181">
    <property type="term" value="F:FMN binding"/>
    <property type="evidence" value="ECO:0007669"/>
    <property type="project" value="InterPro"/>
</dbReference>
<evidence type="ECO:0000256" key="15">
    <source>
        <dbReference type="ARBA" id="ARBA00023201"/>
    </source>
</evidence>
<evidence type="ECO:0000256" key="1">
    <source>
        <dbReference type="ARBA" id="ARBA00022448"/>
    </source>
</evidence>
<keyword evidence="12 16" id="KW-0406">Ion transport</keyword>
<comment type="cofactor">
    <cofactor evidence="16 17">
        <name>FMN</name>
        <dbReference type="ChEBI" id="CHEBI:58210"/>
    </cofactor>
</comment>
<evidence type="ECO:0000256" key="9">
    <source>
        <dbReference type="ARBA" id="ARBA00022989"/>
    </source>
</evidence>
<comment type="similarity">
    <text evidence="16">Belongs to the NqrB/RnfD family.</text>
</comment>
<keyword evidence="15 16" id="KW-0739">Sodium transport</keyword>
<comment type="subcellular location">
    <subcellularLocation>
        <location evidence="16">Cell membrane</location>
        <topology evidence="16">Multi-pass membrane protein</topology>
    </subcellularLocation>
</comment>
<gene>
    <name evidence="16" type="primary">nqrB</name>
    <name evidence="18" type="ORF">QJT92_01470</name>
    <name evidence="19" type="ORF">SAMN05444853_10116</name>
</gene>
<evidence type="ECO:0000256" key="13">
    <source>
        <dbReference type="ARBA" id="ARBA00023075"/>
    </source>
</evidence>
<dbReference type="Proteomes" id="UP000198883">
    <property type="component" value="Unassembled WGS sequence"/>
</dbReference>
<feature type="transmembrane region" description="Helical" evidence="16">
    <location>
        <begin position="156"/>
        <end position="174"/>
    </location>
</feature>
<evidence type="ECO:0000256" key="8">
    <source>
        <dbReference type="ARBA" id="ARBA00022967"/>
    </source>
</evidence>
<proteinExistence type="inferred from homology"/>
<evidence type="ECO:0000256" key="7">
    <source>
        <dbReference type="ARBA" id="ARBA00022692"/>
    </source>
</evidence>
<keyword evidence="10 16" id="KW-0520">NAD</keyword>
<keyword evidence="2 16" id="KW-1003">Cell membrane</keyword>
<evidence type="ECO:0000313" key="18">
    <source>
        <dbReference type="EMBL" id="MDP8084603.1"/>
    </source>
</evidence>
<comment type="subunit">
    <text evidence="16">Composed of six subunits; NqrA, NqrB, NqrC, NqrD, NqrE and NqrF.</text>
</comment>
<dbReference type="PIRSF" id="PIRSF016055">
    <property type="entry name" value="NADH-UbQ_OxRdtase_B_su"/>
    <property type="match status" value="1"/>
</dbReference>
<dbReference type="EMBL" id="FOBN01000001">
    <property type="protein sequence ID" value="SEL88187.1"/>
    <property type="molecule type" value="Genomic_DNA"/>
</dbReference>
<keyword evidence="9 16" id="KW-1133">Transmembrane helix</keyword>
<dbReference type="EC" id="7.2.1.1" evidence="16"/>
<dbReference type="PANTHER" id="PTHR30578:SF1">
    <property type="entry name" value="NA(+)-TRANSLOCATING NADH-QUINONE REDUCTASE SUBUNIT B"/>
    <property type="match status" value="1"/>
</dbReference>
<feature type="transmembrane region" description="Helical" evidence="16">
    <location>
        <begin position="294"/>
        <end position="312"/>
    </location>
</feature>
<evidence type="ECO:0000256" key="5">
    <source>
        <dbReference type="ARBA" id="ARBA00022630"/>
    </source>
</evidence>
<evidence type="ECO:0000313" key="21">
    <source>
        <dbReference type="Proteomes" id="UP001224812"/>
    </source>
</evidence>
<organism evidence="19 20">
    <name type="scientific">Phocoenobacter skyensis</name>
    <dbReference type="NCBI Taxonomy" id="97481"/>
    <lineage>
        <taxon>Bacteria</taxon>
        <taxon>Pseudomonadati</taxon>
        <taxon>Pseudomonadota</taxon>
        <taxon>Gammaproteobacteria</taxon>
        <taxon>Pasteurellales</taxon>
        <taxon>Pasteurellaceae</taxon>
        <taxon>Phocoenobacter</taxon>
    </lineage>
</organism>
<feature type="transmembrane region" description="Helical" evidence="16">
    <location>
        <begin position="125"/>
        <end position="144"/>
    </location>
</feature>
<dbReference type="GO" id="GO:0016655">
    <property type="term" value="F:oxidoreductase activity, acting on NAD(P)H, quinone or similar compound as acceptor"/>
    <property type="evidence" value="ECO:0007669"/>
    <property type="project" value="UniProtKB-UniRule"/>
</dbReference>
<keyword evidence="13 16" id="KW-0830">Ubiquinone</keyword>
<evidence type="ECO:0000256" key="14">
    <source>
        <dbReference type="ARBA" id="ARBA00023136"/>
    </source>
</evidence>
<feature type="transmembrane region" description="Helical" evidence="16">
    <location>
        <begin position="268"/>
        <end position="287"/>
    </location>
</feature>
<reference evidence="20" key="1">
    <citation type="submission" date="2016-10" db="EMBL/GenBank/DDBJ databases">
        <authorList>
            <person name="Varghese N."/>
            <person name="Submissions S."/>
        </authorList>
    </citation>
    <scope>NUCLEOTIDE SEQUENCE [LARGE SCALE GENOMIC DNA]</scope>
    <source>
        <strain evidence="20">DSM 24204</strain>
    </source>
</reference>
<accession>A0A1H7TW57</accession>
<dbReference type="GO" id="GO:0055085">
    <property type="term" value="P:transmembrane transport"/>
    <property type="evidence" value="ECO:0007669"/>
    <property type="project" value="InterPro"/>
</dbReference>
<keyword evidence="6 16" id="KW-0288">FMN</keyword>
<dbReference type="InterPro" id="IPR010966">
    <property type="entry name" value="NqrB"/>
</dbReference>
<dbReference type="STRING" id="97481.SAMN05444853_10116"/>
<keyword evidence="1 16" id="KW-0813">Transport</keyword>
<dbReference type="AlphaFoldDB" id="A0A1H7TW57"/>
<evidence type="ECO:0000256" key="4">
    <source>
        <dbReference type="ARBA" id="ARBA00022553"/>
    </source>
</evidence>
<reference evidence="18 21" key="3">
    <citation type="journal article" date="2023" name="Front. Microbiol.">
        <title>Phylogeography and host specificity of Pasteurellaceae pathogenic to sea-farmed fish in the north-east Atlantic.</title>
        <authorList>
            <person name="Gulla S."/>
            <person name="Colquhoun D.J."/>
            <person name="Olsen A.B."/>
            <person name="Spilsberg B."/>
            <person name="Lagesen K."/>
            <person name="Aakesson C.P."/>
            <person name="Strom S."/>
            <person name="Manji F."/>
            <person name="Birkbeck T.H."/>
            <person name="Nilsen H.K."/>
        </authorList>
    </citation>
    <scope>NUCLEOTIDE SEQUENCE [LARGE SCALE GENOMIC DNA]</scope>
    <source>
        <strain evidence="18 21">VIO11850</strain>
    </source>
</reference>
<reference evidence="19" key="2">
    <citation type="submission" date="2016-10" db="EMBL/GenBank/DDBJ databases">
        <authorList>
            <person name="de Groot N.N."/>
        </authorList>
    </citation>
    <scope>NUCLEOTIDE SEQUENCE [LARGE SCALE GENOMIC DNA]</scope>
    <source>
        <strain evidence="19">DSM 24204</strain>
    </source>
</reference>
<dbReference type="EMBL" id="JASAVS010000002">
    <property type="protein sequence ID" value="MDP8084603.1"/>
    <property type="molecule type" value="Genomic_DNA"/>
</dbReference>
<dbReference type="HAMAP" id="MF_00426">
    <property type="entry name" value="NqrB"/>
    <property type="match status" value="1"/>
</dbReference>
<evidence type="ECO:0000256" key="10">
    <source>
        <dbReference type="ARBA" id="ARBA00023027"/>
    </source>
</evidence>